<protein>
    <submittedName>
        <fullName evidence="1">Uncharacterized protein</fullName>
    </submittedName>
</protein>
<gene>
    <name evidence="1" type="ORF">CDEB00056_LOCUS24189</name>
</gene>
<name>A0A7S3VGK5_9STRA</name>
<organism evidence="1">
    <name type="scientific">Chaetoceros debilis</name>
    <dbReference type="NCBI Taxonomy" id="122233"/>
    <lineage>
        <taxon>Eukaryota</taxon>
        <taxon>Sar</taxon>
        <taxon>Stramenopiles</taxon>
        <taxon>Ochrophyta</taxon>
        <taxon>Bacillariophyta</taxon>
        <taxon>Coscinodiscophyceae</taxon>
        <taxon>Chaetocerotophycidae</taxon>
        <taxon>Chaetocerotales</taxon>
        <taxon>Chaetocerotaceae</taxon>
        <taxon>Chaetoceros</taxon>
    </lineage>
</organism>
<accession>A0A7S3VGK5</accession>
<reference evidence="1" key="1">
    <citation type="submission" date="2021-01" db="EMBL/GenBank/DDBJ databases">
        <authorList>
            <person name="Corre E."/>
            <person name="Pelletier E."/>
            <person name="Niang G."/>
            <person name="Scheremetjew M."/>
            <person name="Finn R."/>
            <person name="Kale V."/>
            <person name="Holt S."/>
            <person name="Cochrane G."/>
            <person name="Meng A."/>
            <person name="Brown T."/>
            <person name="Cohen L."/>
        </authorList>
    </citation>
    <scope>NUCLEOTIDE SEQUENCE</scope>
    <source>
        <strain evidence="1">MM31A-1</strain>
    </source>
</reference>
<dbReference type="AlphaFoldDB" id="A0A7S3VGK5"/>
<proteinExistence type="predicted"/>
<evidence type="ECO:0000313" key="1">
    <source>
        <dbReference type="EMBL" id="CAE0479335.1"/>
    </source>
</evidence>
<dbReference type="EMBL" id="HBIO01031558">
    <property type="protein sequence ID" value="CAE0479335.1"/>
    <property type="molecule type" value="Transcribed_RNA"/>
</dbReference>
<sequence length="468" mass="53126">MLNSDRLHQPGIEMLRLTTFLMKCKDAYNDLPMELWQRFEDASRSFVQRRCEKAAEFVNQLKFDGLQKNRKEVQAAIDLFSSSSLSTRENRDRISKGTDMMHLMSFLTKYNAIHNVHPKALSKSFEDAARTFIEQRSRKAVEFMHNLDDKIHSEKEVRTVINMFPSSLSYSNGILPIQTAALNIHSITFIPLLAKEGARLSIGDERGGLTRQFQSGEHSGRNPIQILTNSGVADLDVNGDQNAVDAKRLDTLQKLRSHYLFLESDITKLHLLCHYCYCQSKLRFQYLSDWDPDSLAESRRNTAPLIHYVTTRSKFGYNKTSFAMVLKAGIKHFPKKAGFLFDKNRGTTAFEAAVAKFGKDGVMSSIKQSLPSDFPFPIMHHLIRFAPDLVGEMAALFPEASGRRDPLTGLYSFVLAANSNSQTPLKLGIENAFTLLCRDPGLVQPTFVEGYNADIYRRKKRCLDLLYS</sequence>